<dbReference type="OMA" id="ILICPNI"/>
<accession>A0A803NKS0</accession>
<sequence>MAASNNSSGAGSSGLTLFQKSMNSGSVCSTTLNIALSIKLDRTNFLMWKSQVIPTVCGHGVVGYWFGTKSCPLESIIIFDDTGKASEGPNLENKAWIKEDQLLLSWLLSSLSPLVLSQVVQCETTRSLWTTIDNIQLAAAGQLLDDEELVMQDLAEVGPEYDPIVCSITASEMRKCRGCGNGNMCGCGGRRKYGSRRGNNPACQICTKIGHIAIYYSYRLDDSGAAAYMATSDGAFDPSWNKWVFKHKLTPNSTLNKGKSHLVAKGFHQTPGVDFVETYSPVIKATSIRVVLTIVVTQIRGTILMYVDDLLATGNNAHLNSKLVHDLHYQYALKDLDNLHYFLGVEAYQDQYSLYLTQSKCIADLFVKGKLDEAKPLPTTVVASTVLTKTSGDLMLDPFLYRNTVEVLQYLILICPNISYIVNKLS</sequence>
<dbReference type="AlphaFoldDB" id="A0A803NKS0"/>
<dbReference type="Gramene" id="evm.model.01.2336">
    <property type="protein sequence ID" value="cds.evm.model.01.2336"/>
    <property type="gene ID" value="evm.TU.01.2336"/>
</dbReference>
<dbReference type="EMBL" id="UZAU01000070">
    <property type="status" value="NOT_ANNOTATED_CDS"/>
    <property type="molecule type" value="Genomic_DNA"/>
</dbReference>
<proteinExistence type="predicted"/>
<evidence type="ECO:0000259" key="1">
    <source>
        <dbReference type="Pfam" id="PF07727"/>
    </source>
</evidence>
<keyword evidence="3" id="KW-1185">Reference proteome</keyword>
<dbReference type="PANTHER" id="PTHR47481:SF31">
    <property type="entry name" value="OS01G0873500 PROTEIN"/>
    <property type="match status" value="1"/>
</dbReference>
<dbReference type="Pfam" id="PF07727">
    <property type="entry name" value="RVT_2"/>
    <property type="match status" value="1"/>
</dbReference>
<reference evidence="2" key="1">
    <citation type="submission" date="2018-11" db="EMBL/GenBank/DDBJ databases">
        <authorList>
            <person name="Grassa J C."/>
        </authorList>
    </citation>
    <scope>NUCLEOTIDE SEQUENCE [LARGE SCALE GENOMIC DNA]</scope>
</reference>
<dbReference type="Proteomes" id="UP000596661">
    <property type="component" value="Chromosome 1"/>
</dbReference>
<protein>
    <recommendedName>
        <fullName evidence="1">Reverse transcriptase Ty1/copia-type domain-containing protein</fullName>
    </recommendedName>
</protein>
<evidence type="ECO:0000313" key="3">
    <source>
        <dbReference type="Proteomes" id="UP000596661"/>
    </source>
</evidence>
<evidence type="ECO:0000313" key="2">
    <source>
        <dbReference type="EnsemblPlants" id="cds.evm.model.01.2336"/>
    </source>
</evidence>
<dbReference type="EnsemblPlants" id="evm.model.01.2336">
    <property type="protein sequence ID" value="cds.evm.model.01.2336"/>
    <property type="gene ID" value="evm.TU.01.2336"/>
</dbReference>
<reference evidence="2" key="2">
    <citation type="submission" date="2021-03" db="UniProtKB">
        <authorList>
            <consortium name="EnsemblPlants"/>
        </authorList>
    </citation>
    <scope>IDENTIFICATION</scope>
</reference>
<dbReference type="PANTHER" id="PTHR47481">
    <property type="match status" value="1"/>
</dbReference>
<feature type="domain" description="Reverse transcriptase Ty1/copia-type" evidence="1">
    <location>
        <begin position="241"/>
        <end position="298"/>
    </location>
</feature>
<organism evidence="2 3">
    <name type="scientific">Cannabis sativa</name>
    <name type="common">Hemp</name>
    <name type="synonym">Marijuana</name>
    <dbReference type="NCBI Taxonomy" id="3483"/>
    <lineage>
        <taxon>Eukaryota</taxon>
        <taxon>Viridiplantae</taxon>
        <taxon>Streptophyta</taxon>
        <taxon>Embryophyta</taxon>
        <taxon>Tracheophyta</taxon>
        <taxon>Spermatophyta</taxon>
        <taxon>Magnoliopsida</taxon>
        <taxon>eudicotyledons</taxon>
        <taxon>Gunneridae</taxon>
        <taxon>Pentapetalae</taxon>
        <taxon>rosids</taxon>
        <taxon>fabids</taxon>
        <taxon>Rosales</taxon>
        <taxon>Cannabaceae</taxon>
        <taxon>Cannabis</taxon>
    </lineage>
</organism>
<name>A0A803NKS0_CANSA</name>
<dbReference type="InterPro" id="IPR013103">
    <property type="entry name" value="RVT_2"/>
</dbReference>